<dbReference type="PANTHER" id="PTHR10291:SF0">
    <property type="entry name" value="DEHYDRODOLICHYL DIPHOSPHATE SYNTHASE 2"/>
    <property type="match status" value="1"/>
</dbReference>
<keyword evidence="1 2" id="KW-0808">Transferase</keyword>
<dbReference type="GO" id="GO:0009570">
    <property type="term" value="C:chloroplast stroma"/>
    <property type="evidence" value="ECO:0007669"/>
    <property type="project" value="TreeGrafter"/>
</dbReference>
<dbReference type="Gene3D" id="3.40.1180.10">
    <property type="entry name" value="Decaprenyl diphosphate synthase-like"/>
    <property type="match status" value="1"/>
</dbReference>
<dbReference type="SUPFAM" id="SSF64005">
    <property type="entry name" value="Undecaprenyl diphosphate synthase"/>
    <property type="match status" value="1"/>
</dbReference>
<dbReference type="InterPro" id="IPR001441">
    <property type="entry name" value="UPP_synth-like"/>
</dbReference>
<dbReference type="GO" id="GO:0009668">
    <property type="term" value="P:plastid membrane organization"/>
    <property type="evidence" value="ECO:0007669"/>
    <property type="project" value="TreeGrafter"/>
</dbReference>
<reference evidence="3 4" key="1">
    <citation type="submission" date="2019-05" db="EMBL/GenBank/DDBJ databases">
        <title>Mikania micrantha, genome provides insights into the molecular mechanism of rapid growth.</title>
        <authorList>
            <person name="Liu B."/>
        </authorList>
    </citation>
    <scope>NUCLEOTIDE SEQUENCE [LARGE SCALE GENOMIC DNA]</scope>
    <source>
        <strain evidence="3">NLD-2019</strain>
        <tissue evidence="3">Leaf</tissue>
    </source>
</reference>
<dbReference type="GO" id="GO:0016094">
    <property type="term" value="P:polyprenol biosynthetic process"/>
    <property type="evidence" value="ECO:0007669"/>
    <property type="project" value="TreeGrafter"/>
</dbReference>
<comment type="caution">
    <text evidence="3">The sequence shown here is derived from an EMBL/GenBank/DDBJ whole genome shotgun (WGS) entry which is preliminary data.</text>
</comment>
<comment type="similarity">
    <text evidence="2">Belongs to the UPP synthase family.</text>
</comment>
<dbReference type="OrthoDB" id="4173905at2759"/>
<dbReference type="NCBIfam" id="TIGR00055">
    <property type="entry name" value="uppS"/>
    <property type="match status" value="1"/>
</dbReference>
<dbReference type="EC" id="2.5.1.-" evidence="2"/>
<evidence type="ECO:0000313" key="4">
    <source>
        <dbReference type="Proteomes" id="UP000326396"/>
    </source>
</evidence>
<dbReference type="Pfam" id="PF01255">
    <property type="entry name" value="Prenyltransf"/>
    <property type="match status" value="1"/>
</dbReference>
<sequence>MPNEKVDIARNITASDLEDLARVSFIGKRSNISESVLETIREIEERTQNNKSLHVIEAIDYTGRSDIIQACIAVAEKVEQGVMQPDDIDDQIFQNELQTNCSNFPNPDLMIQMGGRFSIHNFMLWQMAYTELYFLHEDDTTQFNDTSFIQALHEYQKRSRRFGGK</sequence>
<dbReference type="GO" id="GO:0009409">
    <property type="term" value="P:response to cold"/>
    <property type="evidence" value="ECO:0007669"/>
    <property type="project" value="TreeGrafter"/>
</dbReference>
<dbReference type="EMBL" id="SZYD01002530">
    <property type="protein sequence ID" value="KAC9449882.1"/>
    <property type="molecule type" value="Genomic_DNA"/>
</dbReference>
<protein>
    <recommendedName>
        <fullName evidence="2">Alkyl transferase</fullName>
        <ecNumber evidence="2">2.5.1.-</ecNumber>
    </recommendedName>
</protein>
<dbReference type="InterPro" id="IPR036424">
    <property type="entry name" value="UPP_synth-like_sf"/>
</dbReference>
<dbReference type="PANTHER" id="PTHR10291">
    <property type="entry name" value="DEHYDRODOLICHYL DIPHOSPHATE SYNTHASE FAMILY MEMBER"/>
    <property type="match status" value="1"/>
</dbReference>
<dbReference type="Proteomes" id="UP000326396">
    <property type="component" value="Unassembled WGS sequence"/>
</dbReference>
<name>A0A5N6L807_9ASTR</name>
<dbReference type="AlphaFoldDB" id="A0A5N6L807"/>
<gene>
    <name evidence="3" type="ORF">E3N88_45812</name>
</gene>
<keyword evidence="4" id="KW-1185">Reference proteome</keyword>
<accession>A0A5N6L807</accession>
<evidence type="ECO:0000256" key="2">
    <source>
        <dbReference type="RuleBase" id="RU363018"/>
    </source>
</evidence>
<proteinExistence type="inferred from homology"/>
<organism evidence="3 4">
    <name type="scientific">Mikania micrantha</name>
    <name type="common">bitter vine</name>
    <dbReference type="NCBI Taxonomy" id="192012"/>
    <lineage>
        <taxon>Eukaryota</taxon>
        <taxon>Viridiplantae</taxon>
        <taxon>Streptophyta</taxon>
        <taxon>Embryophyta</taxon>
        <taxon>Tracheophyta</taxon>
        <taxon>Spermatophyta</taxon>
        <taxon>Magnoliopsida</taxon>
        <taxon>eudicotyledons</taxon>
        <taxon>Gunneridae</taxon>
        <taxon>Pentapetalae</taxon>
        <taxon>asterids</taxon>
        <taxon>campanulids</taxon>
        <taxon>Asterales</taxon>
        <taxon>Asteraceae</taxon>
        <taxon>Asteroideae</taxon>
        <taxon>Heliantheae alliance</taxon>
        <taxon>Eupatorieae</taxon>
        <taxon>Mikania</taxon>
    </lineage>
</organism>
<evidence type="ECO:0000256" key="1">
    <source>
        <dbReference type="ARBA" id="ARBA00022679"/>
    </source>
</evidence>
<evidence type="ECO:0000313" key="3">
    <source>
        <dbReference type="EMBL" id="KAC9449882.1"/>
    </source>
</evidence>
<dbReference type="GO" id="GO:0045547">
    <property type="term" value="F:ditrans,polycis-polyprenyl diphosphate synthase [(2E,6E)-farnesyl diphosphate specific] activity"/>
    <property type="evidence" value="ECO:0007669"/>
    <property type="project" value="TreeGrafter"/>
</dbReference>